<feature type="region of interest" description="Disordered" evidence="1">
    <location>
        <begin position="61"/>
        <end position="83"/>
    </location>
</feature>
<sequence>VMDTDPNIILVAKGKDHDKQEQDGTSVVHVKACDDNQIPARRTETGAASVKEEKVPVFAVSLDSSRSAPATEVEDKEEEKESTVTLDLVSEASQCNQESTESKESVEVLDEVSIEEEALQRSESLACTPYQSGKPSVQEHVVMEETPVAISDPCHGSDTEGTILDNLDQPTAQVPTLESKIWIMDDLKSEAENRLLVDNNGAAAKLIHTTSKVIAIHNTQRLLFKQNRE</sequence>
<reference evidence="2 3" key="1">
    <citation type="submission" date="2015-08" db="EMBL/GenBank/DDBJ databases">
        <title>The genome of the Asian arowana (Scleropages formosus).</title>
        <authorList>
            <person name="Tan M.H."/>
            <person name="Gan H.M."/>
            <person name="Croft L.J."/>
            <person name="Austin C.M."/>
        </authorList>
    </citation>
    <scope>NUCLEOTIDE SEQUENCE [LARGE SCALE GENOMIC DNA]</scope>
    <source>
        <strain evidence="2">Aro1</strain>
    </source>
</reference>
<evidence type="ECO:0000313" key="2">
    <source>
        <dbReference type="EMBL" id="KPP72772.1"/>
    </source>
</evidence>
<comment type="caution">
    <text evidence="2">The sequence shown here is derived from an EMBL/GenBank/DDBJ whole genome shotgun (WGS) entry which is preliminary data.</text>
</comment>
<dbReference type="AlphaFoldDB" id="A0A0P7XCC8"/>
<dbReference type="Proteomes" id="UP000034805">
    <property type="component" value="Unassembled WGS sequence"/>
</dbReference>
<name>A0A0P7XCC8_SCLFO</name>
<dbReference type="STRING" id="113540.ENSSFOP00015031105"/>
<gene>
    <name evidence="2" type="ORF">Z043_108198</name>
</gene>
<dbReference type="EMBL" id="JARO02002390">
    <property type="protein sequence ID" value="KPP72772.1"/>
    <property type="molecule type" value="Genomic_DNA"/>
</dbReference>
<evidence type="ECO:0000313" key="3">
    <source>
        <dbReference type="Proteomes" id="UP000034805"/>
    </source>
</evidence>
<evidence type="ECO:0000256" key="1">
    <source>
        <dbReference type="SAM" id="MobiDB-lite"/>
    </source>
</evidence>
<feature type="non-terminal residue" evidence="2">
    <location>
        <position position="1"/>
    </location>
</feature>
<protein>
    <submittedName>
        <fullName evidence="2">Uncharacterized protein</fullName>
    </submittedName>
</protein>
<accession>A0A0P7XCC8</accession>
<organism evidence="2 3">
    <name type="scientific">Scleropages formosus</name>
    <name type="common">Asian bonytongue</name>
    <name type="synonym">Osteoglossum formosum</name>
    <dbReference type="NCBI Taxonomy" id="113540"/>
    <lineage>
        <taxon>Eukaryota</taxon>
        <taxon>Metazoa</taxon>
        <taxon>Chordata</taxon>
        <taxon>Craniata</taxon>
        <taxon>Vertebrata</taxon>
        <taxon>Euteleostomi</taxon>
        <taxon>Actinopterygii</taxon>
        <taxon>Neopterygii</taxon>
        <taxon>Teleostei</taxon>
        <taxon>Osteoglossocephala</taxon>
        <taxon>Osteoglossomorpha</taxon>
        <taxon>Osteoglossiformes</taxon>
        <taxon>Osteoglossidae</taxon>
        <taxon>Scleropages</taxon>
    </lineage>
</organism>
<proteinExistence type="predicted"/>